<dbReference type="AlphaFoldDB" id="C8VZW7"/>
<dbReference type="InterPro" id="IPR000515">
    <property type="entry name" value="MetI-like"/>
</dbReference>
<keyword evidence="5 7" id="KW-1133">Transmembrane helix</keyword>
<accession>C8VZW7</accession>
<evidence type="ECO:0000256" key="5">
    <source>
        <dbReference type="ARBA" id="ARBA00022989"/>
    </source>
</evidence>
<evidence type="ECO:0000256" key="6">
    <source>
        <dbReference type="ARBA" id="ARBA00023136"/>
    </source>
</evidence>
<name>C8VZW7_DESAS</name>
<reference evidence="9 10" key="1">
    <citation type="journal article" date="2009" name="Stand. Genomic Sci.">
        <title>Complete genome sequence of Desulfotomaculum acetoxidans type strain (5575).</title>
        <authorList>
            <person name="Spring S."/>
            <person name="Lapidus A."/>
            <person name="Schroder M."/>
            <person name="Gleim D."/>
            <person name="Sims D."/>
            <person name="Meincke L."/>
            <person name="Glavina Del Rio T."/>
            <person name="Tice H."/>
            <person name="Copeland A."/>
            <person name="Cheng J.F."/>
            <person name="Lucas S."/>
            <person name="Chen F."/>
            <person name="Nolan M."/>
            <person name="Bruce D."/>
            <person name="Goodwin L."/>
            <person name="Pitluck S."/>
            <person name="Ivanova N."/>
            <person name="Mavromatis K."/>
            <person name="Mikhailova N."/>
            <person name="Pati A."/>
            <person name="Chen A."/>
            <person name="Palaniappan K."/>
            <person name="Land M."/>
            <person name="Hauser L."/>
            <person name="Chang Y.J."/>
            <person name="Jeffries C.D."/>
            <person name="Chain P."/>
            <person name="Saunders E."/>
            <person name="Brettin T."/>
            <person name="Detter J.C."/>
            <person name="Goker M."/>
            <person name="Bristow J."/>
            <person name="Eisen J.A."/>
            <person name="Markowitz V."/>
            <person name="Hugenholtz P."/>
            <person name="Kyrpides N.C."/>
            <person name="Klenk H.P."/>
            <person name="Han C."/>
        </authorList>
    </citation>
    <scope>NUCLEOTIDE SEQUENCE [LARGE SCALE GENOMIC DNA]</scope>
    <source>
        <strain evidence="10">ATCC 49208 / DSM 771 / VKM B-1644</strain>
    </source>
</reference>
<feature type="domain" description="ABC transmembrane type-1" evidence="8">
    <location>
        <begin position="55"/>
        <end position="239"/>
    </location>
</feature>
<evidence type="ECO:0000256" key="1">
    <source>
        <dbReference type="ARBA" id="ARBA00004651"/>
    </source>
</evidence>
<keyword evidence="2 7" id="KW-0813">Transport</keyword>
<comment type="similarity">
    <text evidence="7">Belongs to the binding-protein-dependent transport system permease family.</text>
</comment>
<dbReference type="RefSeq" id="WP_015757796.1">
    <property type="nucleotide sequence ID" value="NC_013216.1"/>
</dbReference>
<proteinExistence type="inferred from homology"/>
<dbReference type="CDD" id="cd06261">
    <property type="entry name" value="TM_PBP2"/>
    <property type="match status" value="1"/>
</dbReference>
<dbReference type="SUPFAM" id="SSF161098">
    <property type="entry name" value="MetI-like"/>
    <property type="match status" value="1"/>
</dbReference>
<dbReference type="eggNOG" id="COG0600">
    <property type="taxonomic scope" value="Bacteria"/>
</dbReference>
<gene>
    <name evidence="9" type="ordered locus">Dtox_2281</name>
</gene>
<feature type="transmembrane region" description="Helical" evidence="7">
    <location>
        <begin position="93"/>
        <end position="115"/>
    </location>
</feature>
<keyword evidence="10" id="KW-1185">Reference proteome</keyword>
<dbReference type="InterPro" id="IPR035906">
    <property type="entry name" value="MetI-like_sf"/>
</dbReference>
<dbReference type="STRING" id="485916.Dtox_2281"/>
<dbReference type="PANTHER" id="PTHR30151:SF0">
    <property type="entry name" value="ABC TRANSPORTER PERMEASE PROTEIN MJ0413-RELATED"/>
    <property type="match status" value="1"/>
</dbReference>
<feature type="transmembrane region" description="Helical" evidence="7">
    <location>
        <begin position="186"/>
        <end position="205"/>
    </location>
</feature>
<evidence type="ECO:0000313" key="10">
    <source>
        <dbReference type="Proteomes" id="UP000002217"/>
    </source>
</evidence>
<evidence type="ECO:0000256" key="4">
    <source>
        <dbReference type="ARBA" id="ARBA00022692"/>
    </source>
</evidence>
<protein>
    <submittedName>
        <fullName evidence="9">Binding-protein-dependent transport systems inner membrane component</fullName>
    </submittedName>
</protein>
<feature type="transmembrane region" description="Helical" evidence="7">
    <location>
        <begin position="217"/>
        <end position="235"/>
    </location>
</feature>
<dbReference type="PANTHER" id="PTHR30151">
    <property type="entry name" value="ALKANE SULFONATE ABC TRANSPORTER-RELATED, MEMBRANE SUBUNIT"/>
    <property type="match status" value="1"/>
</dbReference>
<feature type="transmembrane region" description="Helical" evidence="7">
    <location>
        <begin position="121"/>
        <end position="140"/>
    </location>
</feature>
<dbReference type="PROSITE" id="PS50928">
    <property type="entry name" value="ABC_TM1"/>
    <property type="match status" value="1"/>
</dbReference>
<keyword evidence="4 7" id="KW-0812">Transmembrane</keyword>
<keyword evidence="3" id="KW-1003">Cell membrane</keyword>
<feature type="transmembrane region" description="Helical" evidence="7">
    <location>
        <begin position="62"/>
        <end position="81"/>
    </location>
</feature>
<dbReference type="Proteomes" id="UP000002217">
    <property type="component" value="Chromosome"/>
</dbReference>
<dbReference type="GO" id="GO:0055085">
    <property type="term" value="P:transmembrane transport"/>
    <property type="evidence" value="ECO:0007669"/>
    <property type="project" value="InterPro"/>
</dbReference>
<dbReference type="EMBL" id="CP001720">
    <property type="protein sequence ID" value="ACV63095.1"/>
    <property type="molecule type" value="Genomic_DNA"/>
</dbReference>
<organism evidence="9 10">
    <name type="scientific">Desulfofarcimen acetoxidans (strain ATCC 49208 / DSM 771 / KCTC 5769 / VKM B-1644 / 5575)</name>
    <name type="common">Desulfotomaculum acetoxidans</name>
    <dbReference type="NCBI Taxonomy" id="485916"/>
    <lineage>
        <taxon>Bacteria</taxon>
        <taxon>Bacillati</taxon>
        <taxon>Bacillota</taxon>
        <taxon>Clostridia</taxon>
        <taxon>Eubacteriales</taxon>
        <taxon>Peptococcaceae</taxon>
        <taxon>Desulfofarcimen</taxon>
    </lineage>
</organism>
<dbReference type="Pfam" id="PF00528">
    <property type="entry name" value="BPD_transp_1"/>
    <property type="match status" value="1"/>
</dbReference>
<evidence type="ECO:0000256" key="3">
    <source>
        <dbReference type="ARBA" id="ARBA00022475"/>
    </source>
</evidence>
<sequence>MIKYKGGFACFWAVLVLILFWQLAASGLKEPYLPAPYLAFQAFALAITKELARHFLISSYRVVLSLIISLLLAVPLGLVLGRKALWDKFLSPLIFVVYPIPKIVFLPIFMSFFGLGNLSKILLITLVVFFQILVTTRDAARSVDNRLIDSVTSLGAGKLDIYLHVIFPACLPDILTSLRIGLGTAIAVLFISESIASSEGIGYYLMDAWSRVAYDEMFSGVIAMGILGLILYFILERLEKLFCPWRFI</sequence>
<evidence type="ECO:0000313" key="9">
    <source>
        <dbReference type="EMBL" id="ACV63095.1"/>
    </source>
</evidence>
<dbReference type="HOGENOM" id="CLU_046113_1_3_9"/>
<dbReference type="KEGG" id="dae:Dtox_2281"/>
<comment type="subcellular location">
    <subcellularLocation>
        <location evidence="1 7">Cell membrane</location>
        <topology evidence="1 7">Multi-pass membrane protein</topology>
    </subcellularLocation>
</comment>
<evidence type="ECO:0000256" key="7">
    <source>
        <dbReference type="RuleBase" id="RU363032"/>
    </source>
</evidence>
<evidence type="ECO:0000256" key="2">
    <source>
        <dbReference type="ARBA" id="ARBA00022448"/>
    </source>
</evidence>
<evidence type="ECO:0000259" key="8">
    <source>
        <dbReference type="PROSITE" id="PS50928"/>
    </source>
</evidence>
<keyword evidence="6 7" id="KW-0472">Membrane</keyword>
<dbReference type="Gene3D" id="1.10.3720.10">
    <property type="entry name" value="MetI-like"/>
    <property type="match status" value="1"/>
</dbReference>
<dbReference type="GO" id="GO:0005886">
    <property type="term" value="C:plasma membrane"/>
    <property type="evidence" value="ECO:0007669"/>
    <property type="project" value="UniProtKB-SubCell"/>
</dbReference>